<dbReference type="InterPro" id="IPR036796">
    <property type="entry name" value="Ribosomal_uL11_N_sf"/>
</dbReference>
<evidence type="ECO:0000256" key="5">
    <source>
        <dbReference type="ARBA" id="ARBA00023274"/>
    </source>
</evidence>
<dbReference type="InterPro" id="IPR020784">
    <property type="entry name" value="Ribosomal_uL11_N"/>
</dbReference>
<dbReference type="EMBL" id="JAGVWC010000009">
    <property type="protein sequence ID" value="MBS3061327.1"/>
    <property type="molecule type" value="Genomic_DNA"/>
</dbReference>
<evidence type="ECO:0000256" key="1">
    <source>
        <dbReference type="ARBA" id="ARBA00010537"/>
    </source>
</evidence>
<dbReference type="InterPro" id="IPR036769">
    <property type="entry name" value="Ribosomal_uL11_C_sf"/>
</dbReference>
<dbReference type="InterPro" id="IPR020783">
    <property type="entry name" value="Ribosomal_uL11_C"/>
</dbReference>
<dbReference type="InterPro" id="IPR000911">
    <property type="entry name" value="Ribosomal_uL11"/>
</dbReference>
<evidence type="ECO:0000256" key="2">
    <source>
        <dbReference type="ARBA" id="ARBA00022730"/>
    </source>
</evidence>
<dbReference type="SUPFAM" id="SSF46906">
    <property type="entry name" value="Ribosomal protein L11, C-terminal domain"/>
    <property type="match status" value="1"/>
</dbReference>
<keyword evidence="4 6" id="KW-0689">Ribosomal protein</keyword>
<dbReference type="GO" id="GO:0006412">
    <property type="term" value="P:translation"/>
    <property type="evidence" value="ECO:0007669"/>
    <property type="project" value="UniProtKB-UniRule"/>
</dbReference>
<comment type="similarity">
    <text evidence="1 6 7">Belongs to the universal ribosomal protein uL11 family.</text>
</comment>
<keyword evidence="2 6" id="KW-0699">rRNA-binding</keyword>
<dbReference type="Proteomes" id="UP000675968">
    <property type="component" value="Unassembled WGS sequence"/>
</dbReference>
<organism evidence="10 11">
    <name type="scientific">Candidatus Iainarchaeum sp</name>
    <dbReference type="NCBI Taxonomy" id="3101447"/>
    <lineage>
        <taxon>Archaea</taxon>
        <taxon>Candidatus Iainarchaeota</taxon>
        <taxon>Candidatus Iainarchaeia</taxon>
        <taxon>Candidatus Iainarchaeales</taxon>
        <taxon>Candidatus Iainarchaeaceae</taxon>
        <taxon>Candidatus Iainarchaeum</taxon>
    </lineage>
</organism>
<keyword evidence="5 6" id="KW-0687">Ribonucleoprotein</keyword>
<reference evidence="10" key="1">
    <citation type="submission" date="2021-03" db="EMBL/GenBank/DDBJ databases">
        <authorList>
            <person name="Jaffe A."/>
        </authorList>
    </citation>
    <scope>NUCLEOTIDE SEQUENCE</scope>
    <source>
        <strain evidence="10">RIFCSPLOWO2_01_FULL_AR10_48_17</strain>
    </source>
</reference>
<dbReference type="Pfam" id="PF03946">
    <property type="entry name" value="Ribosomal_L11_N"/>
    <property type="match status" value="1"/>
</dbReference>
<dbReference type="AlphaFoldDB" id="A0A8T4L447"/>
<dbReference type="Pfam" id="PF00298">
    <property type="entry name" value="Ribosomal_L11"/>
    <property type="match status" value="1"/>
</dbReference>
<dbReference type="InterPro" id="IPR020785">
    <property type="entry name" value="Ribosomal_uL11_CS"/>
</dbReference>
<dbReference type="PANTHER" id="PTHR11661:SF1">
    <property type="entry name" value="LARGE RIBOSOMAL SUBUNIT PROTEIN UL11M"/>
    <property type="match status" value="1"/>
</dbReference>
<dbReference type="GO" id="GO:0015934">
    <property type="term" value="C:large ribosomal subunit"/>
    <property type="evidence" value="ECO:0007669"/>
    <property type="project" value="TreeGrafter"/>
</dbReference>
<evidence type="ECO:0000256" key="7">
    <source>
        <dbReference type="RuleBase" id="RU003978"/>
    </source>
</evidence>
<dbReference type="GO" id="GO:0070180">
    <property type="term" value="F:large ribosomal subunit rRNA binding"/>
    <property type="evidence" value="ECO:0007669"/>
    <property type="project" value="UniProtKB-UniRule"/>
</dbReference>
<dbReference type="SUPFAM" id="SSF54747">
    <property type="entry name" value="Ribosomal L11/L12e N-terminal domain"/>
    <property type="match status" value="1"/>
</dbReference>
<evidence type="ECO:0000313" key="11">
    <source>
        <dbReference type="Proteomes" id="UP000675968"/>
    </source>
</evidence>
<dbReference type="NCBIfam" id="NF002232">
    <property type="entry name" value="PRK01143.1"/>
    <property type="match status" value="1"/>
</dbReference>
<evidence type="ECO:0000256" key="4">
    <source>
        <dbReference type="ARBA" id="ARBA00022980"/>
    </source>
</evidence>
<gene>
    <name evidence="6" type="primary">rpl11</name>
    <name evidence="10" type="ORF">J4215_01975</name>
</gene>
<accession>A0A8T4L447</accession>
<dbReference type="CDD" id="cd00349">
    <property type="entry name" value="Ribosomal_L11"/>
    <property type="match status" value="1"/>
</dbReference>
<sequence>MAEIKVMVDAGKATPAAPLGPALGPLGVNIVSVVEKINAQTKSFAGMKVPVKIIVDSKKNVEIEVGSPPTSAIIKKELGIETAAANPKTENKGDLKMEQVKKIAEMKIDKMNSYLLPKAMKEVMGTCDSMGVYVEGKRAKDTLKDVEAGKFPAFFPKK</sequence>
<proteinExistence type="inferred from homology"/>
<dbReference type="PROSITE" id="PS00359">
    <property type="entry name" value="RIBOSOMAL_L11"/>
    <property type="match status" value="1"/>
</dbReference>
<dbReference type="PANTHER" id="PTHR11661">
    <property type="entry name" value="60S RIBOSOMAL PROTEIN L12"/>
    <property type="match status" value="1"/>
</dbReference>
<name>A0A8T4L447_9ARCH</name>
<evidence type="ECO:0000259" key="9">
    <source>
        <dbReference type="Pfam" id="PF03946"/>
    </source>
</evidence>
<dbReference type="Gene3D" id="3.30.1550.10">
    <property type="entry name" value="Ribosomal protein L11/L12, N-terminal domain"/>
    <property type="match status" value="1"/>
</dbReference>
<feature type="domain" description="Large ribosomal subunit protein uL11 C-terminal" evidence="8">
    <location>
        <begin position="67"/>
        <end position="134"/>
    </location>
</feature>
<comment type="function">
    <text evidence="6">Forms part of the ribosomal stalk which helps the ribosome interact with GTP-bound translation factors.</text>
</comment>
<dbReference type="SMART" id="SM00649">
    <property type="entry name" value="RL11"/>
    <property type="match status" value="1"/>
</dbReference>
<reference evidence="10" key="2">
    <citation type="submission" date="2021-05" db="EMBL/GenBank/DDBJ databases">
        <title>Protein family content uncovers lineage relationships and bacterial pathway maintenance mechanisms in DPANN archaea.</title>
        <authorList>
            <person name="Castelle C.J."/>
            <person name="Meheust R."/>
            <person name="Jaffe A.L."/>
            <person name="Seitz K."/>
            <person name="Gong X."/>
            <person name="Baker B.J."/>
            <person name="Banfield J.F."/>
        </authorList>
    </citation>
    <scope>NUCLEOTIDE SEQUENCE</scope>
    <source>
        <strain evidence="10">RIFCSPLOWO2_01_FULL_AR10_48_17</strain>
    </source>
</reference>
<feature type="domain" description="Large ribosomal subunit protein uL11 N-terminal" evidence="9">
    <location>
        <begin position="4"/>
        <end position="59"/>
    </location>
</feature>
<comment type="caution">
    <text evidence="10">The sequence shown here is derived from an EMBL/GenBank/DDBJ whole genome shotgun (WGS) entry which is preliminary data.</text>
</comment>
<evidence type="ECO:0000256" key="3">
    <source>
        <dbReference type="ARBA" id="ARBA00022884"/>
    </source>
</evidence>
<keyword evidence="3 6" id="KW-0694">RNA-binding</keyword>
<evidence type="ECO:0000259" key="8">
    <source>
        <dbReference type="Pfam" id="PF00298"/>
    </source>
</evidence>
<protein>
    <recommendedName>
        <fullName evidence="6">Large ribosomal subunit protein uL11</fullName>
    </recommendedName>
</protein>
<dbReference type="Gene3D" id="1.10.10.250">
    <property type="entry name" value="Ribosomal protein L11, C-terminal domain"/>
    <property type="match status" value="1"/>
</dbReference>
<dbReference type="HAMAP" id="MF_00736">
    <property type="entry name" value="Ribosomal_uL11"/>
    <property type="match status" value="1"/>
</dbReference>
<evidence type="ECO:0000256" key="6">
    <source>
        <dbReference type="HAMAP-Rule" id="MF_00736"/>
    </source>
</evidence>
<comment type="subunit">
    <text evidence="6">Part of the ribosomal stalk of the 50S ribosomal subunit. Interacts with L10 and the large rRNA to form the base of the stalk. L10 forms an elongated spine to which L12 dimers bind in a sequential fashion forming a multimeric L10(L12)X complex.</text>
</comment>
<evidence type="ECO:0000313" key="10">
    <source>
        <dbReference type="EMBL" id="MBS3061327.1"/>
    </source>
</evidence>
<dbReference type="GO" id="GO:0003735">
    <property type="term" value="F:structural constituent of ribosome"/>
    <property type="evidence" value="ECO:0007669"/>
    <property type="project" value="InterPro"/>
</dbReference>